<gene>
    <name evidence="2" type="ORF">DL764_002335</name>
</gene>
<dbReference type="InterPro" id="IPR050600">
    <property type="entry name" value="SETD3_SETD6_MTase"/>
</dbReference>
<keyword evidence="3" id="KW-1185">Reference proteome</keyword>
<dbReference type="PANTHER" id="PTHR13271">
    <property type="entry name" value="UNCHARACTERIZED PUTATIVE METHYLTRANSFERASE"/>
    <property type="match status" value="1"/>
</dbReference>
<feature type="domain" description="SET" evidence="1">
    <location>
        <begin position="18"/>
        <end position="231"/>
    </location>
</feature>
<protein>
    <recommendedName>
        <fullName evidence="1">SET domain-containing protein</fullName>
    </recommendedName>
</protein>
<reference evidence="2 3" key="1">
    <citation type="submission" date="2018-06" db="EMBL/GenBank/DDBJ databases">
        <title>Complete Genomes of Monosporascus.</title>
        <authorList>
            <person name="Robinson A.J."/>
            <person name="Natvig D.O."/>
        </authorList>
    </citation>
    <scope>NUCLEOTIDE SEQUENCE [LARGE SCALE GENOMIC DNA]</scope>
    <source>
        <strain evidence="2 3">CBS 110550</strain>
    </source>
</reference>
<organism evidence="2 3">
    <name type="scientific">Monosporascus ibericus</name>
    <dbReference type="NCBI Taxonomy" id="155417"/>
    <lineage>
        <taxon>Eukaryota</taxon>
        <taxon>Fungi</taxon>
        <taxon>Dikarya</taxon>
        <taxon>Ascomycota</taxon>
        <taxon>Pezizomycotina</taxon>
        <taxon>Sordariomycetes</taxon>
        <taxon>Xylariomycetidae</taxon>
        <taxon>Xylariales</taxon>
        <taxon>Xylariales incertae sedis</taxon>
        <taxon>Monosporascus</taxon>
    </lineage>
</organism>
<evidence type="ECO:0000313" key="3">
    <source>
        <dbReference type="Proteomes" id="UP000293360"/>
    </source>
</evidence>
<sequence>MRRGHFPLDGLQAWCLLNDVTFIDTKVQRIEGRGYGLVAERELRTEDDNEALTILKVPRDLVLSSEGIDEYAKENKEFRQLLDAAGRLSTRHDILLFLLMQLVLSSPDHTGSHGVTTPWTQYFSLLPTEIPVPTMWTESEIARLKGTSLEASWLCDESVTASDWVWLDALYRSRSLELPRSGVSLVPCLDLVNHSHEHTAYFEENDNDQVLLLLCDRSHISPGTEITINYGHKKSAAEMLFNYGFIDPHSITKRISLPLELMDDDPLIKAKLHVFGATPTLEINEDDGVPRWSAPFVYLMCLNEEDGLEFRILQETDGSRHLRMFWQERDVTDALGTFKDLINGHNLQKVFELRAVTVIFEMVQQQLERLSAHGGDASIFESVRAETVQAANQLRNIETDLLKRAFEALETERANLLADESVLAYLGYMETGQSGDSAEDEDFS</sequence>
<dbReference type="STRING" id="155417.A0A4Q4TKT8"/>
<name>A0A4Q4TKT8_9PEZI</name>
<dbReference type="InterPro" id="IPR046341">
    <property type="entry name" value="SET_dom_sf"/>
</dbReference>
<dbReference type="AlphaFoldDB" id="A0A4Q4TKT8"/>
<dbReference type="EMBL" id="QJNU01000084">
    <property type="protein sequence ID" value="RYP07716.1"/>
    <property type="molecule type" value="Genomic_DNA"/>
</dbReference>
<evidence type="ECO:0000259" key="1">
    <source>
        <dbReference type="PROSITE" id="PS50280"/>
    </source>
</evidence>
<proteinExistence type="predicted"/>
<dbReference type="OrthoDB" id="441812at2759"/>
<dbReference type="InterPro" id="IPR001214">
    <property type="entry name" value="SET_dom"/>
</dbReference>
<dbReference type="Proteomes" id="UP000293360">
    <property type="component" value="Unassembled WGS sequence"/>
</dbReference>
<dbReference type="GO" id="GO:0005634">
    <property type="term" value="C:nucleus"/>
    <property type="evidence" value="ECO:0007669"/>
    <property type="project" value="TreeGrafter"/>
</dbReference>
<dbReference type="CDD" id="cd10527">
    <property type="entry name" value="SET_LSMT"/>
    <property type="match status" value="1"/>
</dbReference>
<evidence type="ECO:0000313" key="2">
    <source>
        <dbReference type="EMBL" id="RYP07716.1"/>
    </source>
</evidence>
<dbReference type="PANTHER" id="PTHR13271:SF76">
    <property type="entry name" value="SET DOMAIN-CONTAINING PROTEIN 8"/>
    <property type="match status" value="1"/>
</dbReference>
<dbReference type="SUPFAM" id="SSF82199">
    <property type="entry name" value="SET domain"/>
    <property type="match status" value="1"/>
</dbReference>
<dbReference type="GO" id="GO:0016279">
    <property type="term" value="F:protein-lysine N-methyltransferase activity"/>
    <property type="evidence" value="ECO:0007669"/>
    <property type="project" value="TreeGrafter"/>
</dbReference>
<comment type="caution">
    <text evidence="2">The sequence shown here is derived from an EMBL/GenBank/DDBJ whole genome shotgun (WGS) entry which is preliminary data.</text>
</comment>
<dbReference type="Gene3D" id="3.90.1410.10">
    <property type="entry name" value="set domain protein methyltransferase, domain 1"/>
    <property type="match status" value="2"/>
</dbReference>
<dbReference type="PROSITE" id="PS50280">
    <property type="entry name" value="SET"/>
    <property type="match status" value="1"/>
</dbReference>
<accession>A0A4Q4TKT8</accession>